<evidence type="ECO:0000313" key="3">
    <source>
        <dbReference type="Proteomes" id="UP000218887"/>
    </source>
</evidence>
<dbReference type="PANTHER" id="PTHR43155:SF2">
    <property type="entry name" value="CYCLIC DI-GMP PHOSPHODIESTERASE PA4108"/>
    <property type="match status" value="1"/>
</dbReference>
<keyword evidence="3" id="KW-1185">Reference proteome</keyword>
<dbReference type="InterPro" id="IPR037522">
    <property type="entry name" value="HD_GYP_dom"/>
</dbReference>
<dbReference type="PROSITE" id="PS51832">
    <property type="entry name" value="HD_GYP"/>
    <property type="match status" value="1"/>
</dbReference>
<gene>
    <name evidence="2" type="ORF">CIL05_16325</name>
</gene>
<dbReference type="AlphaFoldDB" id="A0A2A2IA95"/>
<reference evidence="2 3" key="1">
    <citation type="submission" date="2017-08" db="EMBL/GenBank/DDBJ databases">
        <title>Virgibacillus indicus sp. nov. and Virgibacillus profoundi sp. nov, two moderately halophilic bacteria isolated from marine sediment by using the Microfluidic Streak Plate.</title>
        <authorList>
            <person name="Xu B."/>
            <person name="Hu B."/>
            <person name="Wang J."/>
            <person name="Zhu Y."/>
            <person name="Huang L."/>
            <person name="Du W."/>
            <person name="Huang Y."/>
        </authorList>
    </citation>
    <scope>NUCLEOTIDE SEQUENCE [LARGE SCALE GENOMIC DNA]</scope>
    <source>
        <strain evidence="2 3">IO3-P3-H5</strain>
    </source>
</reference>
<sequence>MRVAPSQVIPGCVLLNDVKGKSNRSIIPKNTVLTEEHITILQKFLIESVDVSSKLAEGEPFKPKSVQKTKENQEWVKQKKEKSTNELFIDHYQSVVTAYGEFFEKWQNGMAIDMPKVRKVLIPLLERINEIGAAIFSLNYNTTKEAYFIHHSVSVALLSAYIGKQMGYSKGEWLQIGLAGFLSDSGMAKIAPNIFRKSSPLTLEEKDEIKKHPTYTYRLVENISTVTQAVKLAVLQHHERIDGSGYPLGLSENKIHMYARIVAVCDMYHAMTSERFYSERQSPFKVIEELNKEQFTKLDPKVVNVFINSLVHFSIGTKVRLSNNQFGEIVFIDANKPTKPMIRIADSGEIIALQNNSALHIDEVIGG</sequence>
<proteinExistence type="predicted"/>
<dbReference type="RefSeq" id="WP_095656616.1">
    <property type="nucleotide sequence ID" value="NZ_NPOA01000012.1"/>
</dbReference>
<dbReference type="Gene3D" id="1.10.3210.10">
    <property type="entry name" value="Hypothetical protein af1432"/>
    <property type="match status" value="1"/>
</dbReference>
<dbReference type="Pfam" id="PF13487">
    <property type="entry name" value="HD_5"/>
    <property type="match status" value="1"/>
</dbReference>
<dbReference type="PANTHER" id="PTHR43155">
    <property type="entry name" value="CYCLIC DI-GMP PHOSPHODIESTERASE PA4108-RELATED"/>
    <property type="match status" value="1"/>
</dbReference>
<dbReference type="CDD" id="cd00077">
    <property type="entry name" value="HDc"/>
    <property type="match status" value="1"/>
</dbReference>
<dbReference type="Proteomes" id="UP000218887">
    <property type="component" value="Unassembled WGS sequence"/>
</dbReference>
<evidence type="ECO:0000259" key="1">
    <source>
        <dbReference type="PROSITE" id="PS51832"/>
    </source>
</evidence>
<dbReference type="InterPro" id="IPR003607">
    <property type="entry name" value="HD/PDEase_dom"/>
</dbReference>
<dbReference type="SUPFAM" id="SSF109604">
    <property type="entry name" value="HD-domain/PDEase-like"/>
    <property type="match status" value="1"/>
</dbReference>
<dbReference type="OrthoDB" id="9759601at2"/>
<dbReference type="EMBL" id="NPOA01000012">
    <property type="protein sequence ID" value="PAV28502.1"/>
    <property type="molecule type" value="Genomic_DNA"/>
</dbReference>
<dbReference type="SMART" id="SM00471">
    <property type="entry name" value="HDc"/>
    <property type="match status" value="1"/>
</dbReference>
<dbReference type="GO" id="GO:0016787">
    <property type="term" value="F:hydrolase activity"/>
    <property type="evidence" value="ECO:0007669"/>
    <property type="project" value="UniProtKB-KW"/>
</dbReference>
<keyword evidence="2" id="KW-0378">Hydrolase</keyword>
<protein>
    <submittedName>
        <fullName evidence="2">Phosphohydrolase</fullName>
    </submittedName>
</protein>
<name>A0A2A2IA95_9BACI</name>
<accession>A0A2A2IA95</accession>
<organism evidence="2 3">
    <name type="scientific">Virgibacillus profundi</name>
    <dbReference type="NCBI Taxonomy" id="2024555"/>
    <lineage>
        <taxon>Bacteria</taxon>
        <taxon>Bacillati</taxon>
        <taxon>Bacillota</taxon>
        <taxon>Bacilli</taxon>
        <taxon>Bacillales</taxon>
        <taxon>Bacillaceae</taxon>
        <taxon>Virgibacillus</taxon>
    </lineage>
</organism>
<evidence type="ECO:0000313" key="2">
    <source>
        <dbReference type="EMBL" id="PAV28502.1"/>
    </source>
</evidence>
<feature type="domain" description="HD-GYP" evidence="1">
    <location>
        <begin position="126"/>
        <end position="322"/>
    </location>
</feature>
<comment type="caution">
    <text evidence="2">The sequence shown here is derived from an EMBL/GenBank/DDBJ whole genome shotgun (WGS) entry which is preliminary data.</text>
</comment>